<keyword evidence="2" id="KW-0560">Oxidoreductase</keyword>
<dbReference type="PANTHER" id="PTHR43827:SF3">
    <property type="entry name" value="NADP-DEPENDENT OXIDOREDUCTASE DOMAIN-CONTAINING PROTEIN"/>
    <property type="match status" value="1"/>
</dbReference>
<evidence type="ECO:0000256" key="1">
    <source>
        <dbReference type="ARBA" id="ARBA00022857"/>
    </source>
</evidence>
<dbReference type="GO" id="GO:0016616">
    <property type="term" value="F:oxidoreductase activity, acting on the CH-OH group of donors, NAD or NADP as acceptor"/>
    <property type="evidence" value="ECO:0007669"/>
    <property type="project" value="UniProtKB-ARBA"/>
</dbReference>
<evidence type="ECO:0000313" key="4">
    <source>
        <dbReference type="Proteomes" id="UP000000377"/>
    </source>
</evidence>
<sequence>MPIESWGPFAEGRNNLFTHPVLSDIAGEHGKSVAQVVLRWLVQLEVVVIPKSVRADQGGEHRHLRLRVGFQNSARRDDQR</sequence>
<dbReference type="eggNOG" id="COG0656">
    <property type="taxonomic scope" value="Bacteria"/>
</dbReference>
<reference evidence="3 4" key="1">
    <citation type="journal article" date="2010" name="J. Bacteriol.">
        <title>Genome sequence of the milbemycin-producing bacterium Streptomyces bingchenggensis.</title>
        <authorList>
            <person name="Wang X.J."/>
            <person name="Yan Y.J."/>
            <person name="Zhang B."/>
            <person name="An J."/>
            <person name="Wang J.J."/>
            <person name="Tian J."/>
            <person name="Jiang L."/>
            <person name="Chen Y.H."/>
            <person name="Huang S.X."/>
            <person name="Yin M."/>
            <person name="Zhang J."/>
            <person name="Gao A.L."/>
            <person name="Liu C.X."/>
            <person name="Zhu Z.X."/>
            <person name="Xiang W.S."/>
        </authorList>
    </citation>
    <scope>NUCLEOTIDE SEQUENCE [LARGE SCALE GENOMIC DNA]</scope>
    <source>
        <strain evidence="3 4">BCW-1</strain>
    </source>
</reference>
<dbReference type="Gene3D" id="3.20.20.100">
    <property type="entry name" value="NADP-dependent oxidoreductase domain"/>
    <property type="match status" value="1"/>
</dbReference>
<dbReference type="HOGENOM" id="CLU_2588090_0_0_11"/>
<dbReference type="InterPro" id="IPR020471">
    <property type="entry name" value="AKR"/>
</dbReference>
<dbReference type="InterPro" id="IPR036812">
    <property type="entry name" value="NAD(P)_OxRdtase_dom_sf"/>
</dbReference>
<evidence type="ECO:0000256" key="2">
    <source>
        <dbReference type="ARBA" id="ARBA00023002"/>
    </source>
</evidence>
<dbReference type="EMBL" id="CP002047">
    <property type="protein sequence ID" value="ADI04376.1"/>
    <property type="molecule type" value="Genomic_DNA"/>
</dbReference>
<dbReference type="AlphaFoldDB" id="D7CA48"/>
<name>D7CA48_STRBB</name>
<dbReference type="PANTHER" id="PTHR43827">
    <property type="entry name" value="2,5-DIKETO-D-GLUCONIC ACID REDUCTASE"/>
    <property type="match status" value="1"/>
</dbReference>
<organism evidence="3 4">
    <name type="scientific">Streptomyces bingchenggensis (strain BCW-1)</name>
    <dbReference type="NCBI Taxonomy" id="749414"/>
    <lineage>
        <taxon>Bacteria</taxon>
        <taxon>Bacillati</taxon>
        <taxon>Actinomycetota</taxon>
        <taxon>Actinomycetes</taxon>
        <taxon>Kitasatosporales</taxon>
        <taxon>Streptomycetaceae</taxon>
        <taxon>Streptomyces</taxon>
    </lineage>
</organism>
<dbReference type="Proteomes" id="UP000000377">
    <property type="component" value="Chromosome"/>
</dbReference>
<evidence type="ECO:0000313" key="3">
    <source>
        <dbReference type="EMBL" id="ADI04376.1"/>
    </source>
</evidence>
<accession>D7CA48</accession>
<protein>
    <submittedName>
        <fullName evidence="3">2,5-didehydrogluconate reductase</fullName>
    </submittedName>
</protein>
<dbReference type="SUPFAM" id="SSF51430">
    <property type="entry name" value="NAD(P)-linked oxidoreductase"/>
    <property type="match status" value="1"/>
</dbReference>
<keyword evidence="1" id="KW-0521">NADP</keyword>
<gene>
    <name evidence="3" type="ordered locus">SBI_01255</name>
</gene>
<keyword evidence="4" id="KW-1185">Reference proteome</keyword>
<dbReference type="KEGG" id="sbh:SBI_01255"/>
<dbReference type="PATRIC" id="fig|749414.3.peg.1284"/>
<dbReference type="STRING" id="749414.SBI_01255"/>
<proteinExistence type="predicted"/>